<evidence type="ECO:0000313" key="2">
    <source>
        <dbReference type="EMBL" id="EFV43940.1"/>
    </source>
</evidence>
<dbReference type="GeneID" id="78085381"/>
<feature type="transmembrane region" description="Helical" evidence="1">
    <location>
        <begin position="7"/>
        <end position="27"/>
    </location>
</feature>
<feature type="transmembrane region" description="Helical" evidence="1">
    <location>
        <begin position="61"/>
        <end position="78"/>
    </location>
</feature>
<reference evidence="2 3" key="2">
    <citation type="submission" date="2013-04" db="EMBL/GenBank/DDBJ databases">
        <title>The Genome Sequence of Bilophila wadsworthia 3_1_6.</title>
        <authorList>
            <consortium name="The Broad Institute Genomics Platform"/>
            <person name="Earl A."/>
            <person name="Ward D."/>
            <person name="Feldgarden M."/>
            <person name="Gevers D."/>
            <person name="Sibley C."/>
            <person name="Strauss J."/>
            <person name="Allen-Vercoe E."/>
            <person name="Walker B."/>
            <person name="Young S."/>
            <person name="Zeng Q."/>
            <person name="Gargeya S."/>
            <person name="Fitzgerald M."/>
            <person name="Haas B."/>
            <person name="Abouelleil A."/>
            <person name="Allen A.W."/>
            <person name="Alvarado L."/>
            <person name="Arachchi H.M."/>
            <person name="Berlin A.M."/>
            <person name="Chapman S.B."/>
            <person name="Gainer-Dewar J."/>
            <person name="Goldberg J."/>
            <person name="Griggs A."/>
            <person name="Gujja S."/>
            <person name="Hansen M."/>
            <person name="Howarth C."/>
            <person name="Imamovic A."/>
            <person name="Ireland A."/>
            <person name="Larimer J."/>
            <person name="McCowan C."/>
            <person name="Murphy C."/>
            <person name="Pearson M."/>
            <person name="Poon T.W."/>
            <person name="Priest M."/>
            <person name="Roberts A."/>
            <person name="Saif S."/>
            <person name="Shea T."/>
            <person name="Sisk P."/>
            <person name="Sykes S."/>
            <person name="Wortman J."/>
            <person name="Nusbaum C."/>
            <person name="Birren B."/>
        </authorList>
    </citation>
    <scope>NUCLEOTIDE SEQUENCE [LARGE SCALE GENOMIC DNA]</scope>
    <source>
        <strain evidence="2 3">3_1_6</strain>
    </source>
</reference>
<dbReference type="HOGENOM" id="CLU_077393_0_0_7"/>
<accession>E5Y7S4</accession>
<feature type="transmembrane region" description="Helical" evidence="1">
    <location>
        <begin position="153"/>
        <end position="175"/>
    </location>
</feature>
<evidence type="ECO:0000256" key="1">
    <source>
        <dbReference type="SAM" id="Phobius"/>
    </source>
</evidence>
<protein>
    <recommendedName>
        <fullName evidence="4">BASS family bile acid:Na+ symporter</fullName>
    </recommendedName>
</protein>
<keyword evidence="3" id="KW-1185">Reference proteome</keyword>
<feature type="transmembrane region" description="Helical" evidence="1">
    <location>
        <begin position="84"/>
        <end position="105"/>
    </location>
</feature>
<feature type="transmembrane region" description="Helical" evidence="1">
    <location>
        <begin position="182"/>
        <end position="204"/>
    </location>
</feature>
<dbReference type="AlphaFoldDB" id="E5Y7S4"/>
<reference evidence="2 3" key="1">
    <citation type="submission" date="2010-10" db="EMBL/GenBank/DDBJ databases">
        <authorList>
            <consortium name="The Broad Institute Genome Sequencing Platform"/>
            <person name="Ward D."/>
            <person name="Earl A."/>
            <person name="Feldgarden M."/>
            <person name="Young S.K."/>
            <person name="Gargeya S."/>
            <person name="Zeng Q."/>
            <person name="Alvarado L."/>
            <person name="Berlin A."/>
            <person name="Bochicchio J."/>
            <person name="Chapman S.B."/>
            <person name="Chen Z."/>
            <person name="Freedman E."/>
            <person name="Gellesch M."/>
            <person name="Goldberg J."/>
            <person name="Griggs A."/>
            <person name="Gujja S."/>
            <person name="Heilman E."/>
            <person name="Heiman D."/>
            <person name="Howarth C."/>
            <person name="Mehta T."/>
            <person name="Neiman D."/>
            <person name="Pearson M."/>
            <person name="Roberts A."/>
            <person name="Saif S."/>
            <person name="Shea T."/>
            <person name="Shenoy N."/>
            <person name="Sisk P."/>
            <person name="Stolte C."/>
            <person name="Sykes S."/>
            <person name="White J."/>
            <person name="Yandava C."/>
            <person name="Allen-Vercoe E."/>
            <person name="Sibley C."/>
            <person name="Ambrose C.E."/>
            <person name="Strauss J."/>
            <person name="Daigneault M."/>
            <person name="Haas B."/>
            <person name="Nusbaum C."/>
            <person name="Birren B."/>
        </authorList>
    </citation>
    <scope>NUCLEOTIDE SEQUENCE [LARGE SCALE GENOMIC DNA]</scope>
    <source>
        <strain evidence="2 3">3_1_6</strain>
    </source>
</reference>
<dbReference type="Gene3D" id="1.20.1530.20">
    <property type="match status" value="1"/>
</dbReference>
<dbReference type="STRING" id="563192.HMPREF0179_02239"/>
<keyword evidence="1" id="KW-0472">Membrane</keyword>
<proteinExistence type="predicted"/>
<dbReference type="Proteomes" id="UP000006034">
    <property type="component" value="Unassembled WGS sequence"/>
</dbReference>
<comment type="caution">
    <text evidence="2">The sequence shown here is derived from an EMBL/GenBank/DDBJ whole genome shotgun (WGS) entry which is preliminary data.</text>
</comment>
<evidence type="ECO:0008006" key="4">
    <source>
        <dbReference type="Google" id="ProtNLM"/>
    </source>
</evidence>
<organism evidence="2 3">
    <name type="scientific">Bilophila wadsworthia (strain 3_1_6)</name>
    <dbReference type="NCBI Taxonomy" id="563192"/>
    <lineage>
        <taxon>Bacteria</taxon>
        <taxon>Pseudomonadati</taxon>
        <taxon>Thermodesulfobacteriota</taxon>
        <taxon>Desulfovibrionia</taxon>
        <taxon>Desulfovibrionales</taxon>
        <taxon>Desulfovibrionaceae</taxon>
        <taxon>Bilophila</taxon>
    </lineage>
</organism>
<feature type="transmembrane region" description="Helical" evidence="1">
    <location>
        <begin position="216"/>
        <end position="236"/>
    </location>
</feature>
<dbReference type="InterPro" id="IPR038770">
    <property type="entry name" value="Na+/solute_symporter_sf"/>
</dbReference>
<dbReference type="RefSeq" id="WP_005028056.1">
    <property type="nucleotide sequence ID" value="NZ_KE150238.1"/>
</dbReference>
<keyword evidence="1" id="KW-0812">Transmembrane</keyword>
<dbReference type="eggNOG" id="COG0385">
    <property type="taxonomic scope" value="Bacteria"/>
</dbReference>
<feature type="transmembrane region" description="Helical" evidence="1">
    <location>
        <begin position="112"/>
        <end position="133"/>
    </location>
</feature>
<sequence length="347" mass="38547">MKKLLRALKQWTLLIAIVVGAVGHSFFSQFTWLAPWLLASMLLLTFCNISPRDLRFHPLHLILMSLQIVMSLGLYALTLPWHPAIAQGVCMAALTPTATAAAIITGMLGGSVAFLAAYAFLSNLAIVVLAPLVLPLIATGQIDTPFLETMSNVFMRVGPTMLFPLLAAWLIQYAAPKVNAVLLRWGILAYYLWAGMLVILMGGTFEQLLKPGEKDYQLEIFLALTGIAVCTANFILGKSIGSRFHRRIAGGQALAQKNIILPMWLTFQYLDPIASVSLAAYSIFQNIVNAAQIWLKGRRDDRIIQRLHDFHEKKHARIQAAQQLVPQEEHAELLSELPTRVKDRLKK</sequence>
<keyword evidence="1" id="KW-1133">Transmembrane helix</keyword>
<dbReference type="EMBL" id="ADCP02000001">
    <property type="protein sequence ID" value="EFV43940.1"/>
    <property type="molecule type" value="Genomic_DNA"/>
</dbReference>
<dbReference type="OrthoDB" id="9809647at2"/>
<gene>
    <name evidence="2" type="ORF">HMPREF0179_02239</name>
</gene>
<feature type="transmembrane region" description="Helical" evidence="1">
    <location>
        <begin position="33"/>
        <end position="49"/>
    </location>
</feature>
<name>E5Y7S4_BILW3</name>
<evidence type="ECO:0000313" key="3">
    <source>
        <dbReference type="Proteomes" id="UP000006034"/>
    </source>
</evidence>